<dbReference type="Proteomes" id="UP000536604">
    <property type="component" value="Unassembled WGS sequence"/>
</dbReference>
<evidence type="ECO:0000313" key="4">
    <source>
        <dbReference type="Proteomes" id="UP000536604"/>
    </source>
</evidence>
<keyword evidence="1" id="KW-0732">Signal</keyword>
<reference evidence="3 4" key="1">
    <citation type="submission" date="2020-08" db="EMBL/GenBank/DDBJ databases">
        <title>Genomic Encyclopedia of Type Strains, Phase III (KMG-III): the genomes of soil and plant-associated and newly described type strains.</title>
        <authorList>
            <person name="Whitman W."/>
        </authorList>
    </citation>
    <scope>NUCLEOTIDE SEQUENCE [LARGE SCALE GENOMIC DNA]</scope>
    <source>
        <strain evidence="3 4">CECT 8712</strain>
    </source>
</reference>
<evidence type="ECO:0000256" key="1">
    <source>
        <dbReference type="SAM" id="SignalP"/>
    </source>
</evidence>
<dbReference type="PANTHER" id="PTHR40124">
    <property type="match status" value="1"/>
</dbReference>
<dbReference type="Gene3D" id="2.60.120.200">
    <property type="match status" value="1"/>
</dbReference>
<protein>
    <recommendedName>
        <fullName evidence="2">Polysaccharide lyase 14 domain-containing protein</fullName>
    </recommendedName>
</protein>
<feature type="domain" description="Polysaccharide lyase 14" evidence="2">
    <location>
        <begin position="82"/>
        <end position="280"/>
    </location>
</feature>
<gene>
    <name evidence="3" type="ORF">FHS13_001362</name>
</gene>
<dbReference type="AlphaFoldDB" id="A0A841IL74"/>
<dbReference type="PANTHER" id="PTHR40124:SF1">
    <property type="entry name" value="DISAGGREGATASE RELATED REPEAT PROTEIN"/>
    <property type="match status" value="1"/>
</dbReference>
<dbReference type="Pfam" id="PF21294">
    <property type="entry name" value="Polysacc_lyase_14"/>
    <property type="match status" value="1"/>
</dbReference>
<feature type="signal peptide" evidence="1">
    <location>
        <begin position="1"/>
        <end position="19"/>
    </location>
</feature>
<evidence type="ECO:0000259" key="2">
    <source>
        <dbReference type="Pfam" id="PF21294"/>
    </source>
</evidence>
<proteinExistence type="predicted"/>
<evidence type="ECO:0000313" key="3">
    <source>
        <dbReference type="EMBL" id="MBB6119413.1"/>
    </source>
</evidence>
<sequence>MTPKALCASLVLLTVTALAPVPAAADGVPPPGSPTYRYNTFDRPAPGSAYTLAEWEEDGWHADSELGLDERTLIDDSVPARSGGQSLRVFYPEGEFGARDSGVLAPFRLTPAREYYLSHWARFSEDFSWGTTSFGGKLGIGLAAGEACSGGEVCDGENGFTSRMVWRRDGQAAVYYYHMDKEGKYGDQELLRVDGADVHYPLGEWVNIVQRVRINTVTDGRANPDGEIEVFYDGEPAALVTGLRFVSNGDLVDKAYFSTFFGGSSEGFAPDRDSYVWYDDLEASASRADMCGLIDCL</sequence>
<comment type="caution">
    <text evidence="3">The sequence shown here is derived from an EMBL/GenBank/DDBJ whole genome shotgun (WGS) entry which is preliminary data.</text>
</comment>
<feature type="chain" id="PRO_5039160689" description="Polysaccharide lyase 14 domain-containing protein" evidence="1">
    <location>
        <begin position="20"/>
        <end position="297"/>
    </location>
</feature>
<dbReference type="InterPro" id="IPR048958">
    <property type="entry name" value="Polysacc_lyase_14"/>
</dbReference>
<name>A0A841IL74_9ACTN</name>
<dbReference type="EMBL" id="JACHJO010000004">
    <property type="protein sequence ID" value="MBB6119413.1"/>
    <property type="molecule type" value="Genomic_DNA"/>
</dbReference>
<accession>A0A841IL74</accession>
<dbReference type="RefSeq" id="WP_184289290.1">
    <property type="nucleotide sequence ID" value="NZ_JACHJO010000004.1"/>
</dbReference>
<organism evidence="3 4">
    <name type="scientific">Nocardiopsis algeriensis</name>
    <dbReference type="NCBI Taxonomy" id="1478215"/>
    <lineage>
        <taxon>Bacteria</taxon>
        <taxon>Bacillati</taxon>
        <taxon>Actinomycetota</taxon>
        <taxon>Actinomycetes</taxon>
        <taxon>Streptosporangiales</taxon>
        <taxon>Nocardiopsidaceae</taxon>
        <taxon>Nocardiopsis</taxon>
    </lineage>
</organism>
<keyword evidence="4" id="KW-1185">Reference proteome</keyword>